<evidence type="ECO:0000313" key="1">
    <source>
        <dbReference type="EMBL" id="KAK4036177.1"/>
    </source>
</evidence>
<organism evidence="1 2">
    <name type="scientific">Daphnia magna</name>
    <dbReference type="NCBI Taxonomy" id="35525"/>
    <lineage>
        <taxon>Eukaryota</taxon>
        <taxon>Metazoa</taxon>
        <taxon>Ecdysozoa</taxon>
        <taxon>Arthropoda</taxon>
        <taxon>Crustacea</taxon>
        <taxon>Branchiopoda</taxon>
        <taxon>Diplostraca</taxon>
        <taxon>Cladocera</taxon>
        <taxon>Anomopoda</taxon>
        <taxon>Daphniidae</taxon>
        <taxon>Daphnia</taxon>
    </lineage>
</organism>
<keyword evidence="2" id="KW-1185">Reference proteome</keyword>
<name>A0ABR0B3A4_9CRUS</name>
<sequence length="64" mass="7328">MERTLNLIIFQMESATDFEQEVEMAEKSEWGKGIGDRDLFGWNAIHGVYLVPEDSGRNCIYVTS</sequence>
<comment type="caution">
    <text evidence="1">The sequence shown here is derived from an EMBL/GenBank/DDBJ whole genome shotgun (WGS) entry which is preliminary data.</text>
</comment>
<evidence type="ECO:0000313" key="2">
    <source>
        <dbReference type="Proteomes" id="UP001234178"/>
    </source>
</evidence>
<proteinExistence type="predicted"/>
<protein>
    <submittedName>
        <fullName evidence="1">Uncharacterized protein</fullName>
    </submittedName>
</protein>
<accession>A0ABR0B3A4</accession>
<dbReference type="EMBL" id="JAOYFB010000040">
    <property type="protein sequence ID" value="KAK4036177.1"/>
    <property type="molecule type" value="Genomic_DNA"/>
</dbReference>
<reference evidence="1 2" key="1">
    <citation type="journal article" date="2023" name="Nucleic Acids Res.">
        <title>The hologenome of Daphnia magna reveals possible DNA methylation and microbiome-mediated evolution of the host genome.</title>
        <authorList>
            <person name="Chaturvedi A."/>
            <person name="Li X."/>
            <person name="Dhandapani V."/>
            <person name="Marshall H."/>
            <person name="Kissane S."/>
            <person name="Cuenca-Cambronero M."/>
            <person name="Asole G."/>
            <person name="Calvet F."/>
            <person name="Ruiz-Romero M."/>
            <person name="Marangio P."/>
            <person name="Guigo R."/>
            <person name="Rago D."/>
            <person name="Mirbahai L."/>
            <person name="Eastwood N."/>
            <person name="Colbourne J.K."/>
            <person name="Zhou J."/>
            <person name="Mallon E."/>
            <person name="Orsini L."/>
        </authorList>
    </citation>
    <scope>NUCLEOTIDE SEQUENCE [LARGE SCALE GENOMIC DNA]</scope>
    <source>
        <strain evidence="1">LRV0_1</strain>
    </source>
</reference>
<gene>
    <name evidence="1" type="ORF">OUZ56_028243</name>
</gene>
<dbReference type="Proteomes" id="UP001234178">
    <property type="component" value="Unassembled WGS sequence"/>
</dbReference>